<dbReference type="PANTHER" id="PTHR42711:SF19">
    <property type="entry name" value="DOXORUBICIN RESISTANCE ATP-BINDING PROTEIN DRRA"/>
    <property type="match status" value="1"/>
</dbReference>
<dbReference type="Proteomes" id="UP000248724">
    <property type="component" value="Unassembled WGS sequence"/>
</dbReference>
<dbReference type="InterPro" id="IPR003439">
    <property type="entry name" value="ABC_transporter-like_ATP-bd"/>
</dbReference>
<evidence type="ECO:0000256" key="3">
    <source>
        <dbReference type="ARBA" id="ARBA00022840"/>
    </source>
</evidence>
<accession>A0A2W5Z2R7</accession>
<dbReference type="InterPro" id="IPR027417">
    <property type="entry name" value="P-loop_NTPase"/>
</dbReference>
<gene>
    <name evidence="5" type="ORF">DLM65_10600</name>
</gene>
<dbReference type="Gene3D" id="3.40.50.300">
    <property type="entry name" value="P-loop containing nucleotide triphosphate hydrolases"/>
    <property type="match status" value="1"/>
</dbReference>
<dbReference type="EMBL" id="QHBU01000201">
    <property type="protein sequence ID" value="PZR79522.1"/>
    <property type="molecule type" value="Genomic_DNA"/>
</dbReference>
<dbReference type="InterPro" id="IPR050763">
    <property type="entry name" value="ABC_transporter_ATP-binding"/>
</dbReference>
<dbReference type="GO" id="GO:0005524">
    <property type="term" value="F:ATP binding"/>
    <property type="evidence" value="ECO:0007669"/>
    <property type="project" value="UniProtKB-KW"/>
</dbReference>
<protein>
    <recommendedName>
        <fullName evidence="4">ABC transporter domain-containing protein</fullName>
    </recommendedName>
</protein>
<evidence type="ECO:0000256" key="2">
    <source>
        <dbReference type="ARBA" id="ARBA00022741"/>
    </source>
</evidence>
<dbReference type="PROSITE" id="PS00211">
    <property type="entry name" value="ABC_TRANSPORTER_1"/>
    <property type="match status" value="1"/>
</dbReference>
<dbReference type="SMART" id="SM00382">
    <property type="entry name" value="AAA"/>
    <property type="match status" value="1"/>
</dbReference>
<keyword evidence="1" id="KW-0813">Transport</keyword>
<evidence type="ECO:0000259" key="4">
    <source>
        <dbReference type="PROSITE" id="PS50893"/>
    </source>
</evidence>
<evidence type="ECO:0000313" key="5">
    <source>
        <dbReference type="EMBL" id="PZR79522.1"/>
    </source>
</evidence>
<proteinExistence type="predicted"/>
<dbReference type="PROSITE" id="PS50893">
    <property type="entry name" value="ABC_TRANSPORTER_2"/>
    <property type="match status" value="1"/>
</dbReference>
<comment type="caution">
    <text evidence="5">The sequence shown here is derived from an EMBL/GenBank/DDBJ whole genome shotgun (WGS) entry which is preliminary data.</text>
</comment>
<sequence length="324" mass="34170">MSALAQAPALVAVSPATRAAAVEARGLVRRYRNGRGVGPIDLDVSAGETVALMGRNGCGKTTLLRVLATVSRPQRGQVRWGGKSATAARAQLGLALDGALEDGGLTGRQATHFWCSQWVSDAREVAARTDAVLQQLTLSTAADDRVATYSYGMRRRLALAAALGHQPALALLDEPTAGLDPEGSAQLELLISERAARGYSTVVASNDARFVEAVADRVAFLDDGLLVRCASPSELLADLPRGRVAELVVDGSCDLSALRVLPGVLDVTRDGAVVVARFEGERTIAALVAAADAPGGRLRELRLRRPDLSDRFHDLTGHPLEERS</sequence>
<dbReference type="InterPro" id="IPR017871">
    <property type="entry name" value="ABC_transporter-like_CS"/>
</dbReference>
<dbReference type="InterPro" id="IPR003593">
    <property type="entry name" value="AAA+_ATPase"/>
</dbReference>
<dbReference type="GO" id="GO:0016887">
    <property type="term" value="F:ATP hydrolysis activity"/>
    <property type="evidence" value="ECO:0007669"/>
    <property type="project" value="InterPro"/>
</dbReference>
<name>A0A2W5Z2R7_9BACT</name>
<organism evidence="5 6">
    <name type="scientific">Candidatus Aeolococcus gillhamiae</name>
    <dbReference type="NCBI Taxonomy" id="3127015"/>
    <lineage>
        <taxon>Bacteria</taxon>
        <taxon>Bacillati</taxon>
        <taxon>Candidatus Dormiibacterota</taxon>
        <taxon>Candidatus Dormibacteria</taxon>
        <taxon>Candidatus Aeolococcales</taxon>
        <taxon>Candidatus Aeolococcaceae</taxon>
        <taxon>Candidatus Aeolococcus</taxon>
    </lineage>
</organism>
<reference evidence="5 6" key="1">
    <citation type="journal article" date="2017" name="Nature">
        <title>Atmospheric trace gases support primary production in Antarctic desert surface soil.</title>
        <authorList>
            <person name="Ji M."/>
            <person name="Greening C."/>
            <person name="Vanwonterghem I."/>
            <person name="Carere C.R."/>
            <person name="Bay S.K."/>
            <person name="Steen J.A."/>
            <person name="Montgomery K."/>
            <person name="Lines T."/>
            <person name="Beardall J."/>
            <person name="van Dorst J."/>
            <person name="Snape I."/>
            <person name="Stott M.B."/>
            <person name="Hugenholtz P."/>
            <person name="Ferrari B.C."/>
        </authorList>
    </citation>
    <scope>NUCLEOTIDE SEQUENCE [LARGE SCALE GENOMIC DNA]</scope>
    <source>
        <strain evidence="5">RRmetagenome_bin12</strain>
    </source>
</reference>
<dbReference type="Pfam" id="PF00005">
    <property type="entry name" value="ABC_tran"/>
    <property type="match status" value="1"/>
</dbReference>
<evidence type="ECO:0000313" key="6">
    <source>
        <dbReference type="Proteomes" id="UP000248724"/>
    </source>
</evidence>
<evidence type="ECO:0000256" key="1">
    <source>
        <dbReference type="ARBA" id="ARBA00022448"/>
    </source>
</evidence>
<dbReference type="PANTHER" id="PTHR42711">
    <property type="entry name" value="ABC TRANSPORTER ATP-BINDING PROTEIN"/>
    <property type="match status" value="1"/>
</dbReference>
<dbReference type="AlphaFoldDB" id="A0A2W5Z2R7"/>
<keyword evidence="2" id="KW-0547">Nucleotide-binding</keyword>
<feature type="domain" description="ABC transporter" evidence="4">
    <location>
        <begin position="22"/>
        <end position="248"/>
    </location>
</feature>
<keyword evidence="3" id="KW-0067">ATP-binding</keyword>
<dbReference type="SUPFAM" id="SSF52540">
    <property type="entry name" value="P-loop containing nucleoside triphosphate hydrolases"/>
    <property type="match status" value="1"/>
</dbReference>